<dbReference type="SUPFAM" id="SSF56300">
    <property type="entry name" value="Metallo-dependent phosphatases"/>
    <property type="match status" value="1"/>
</dbReference>
<dbReference type="Proteomes" id="UP001530377">
    <property type="component" value="Unassembled WGS sequence"/>
</dbReference>
<organism evidence="1 2">
    <name type="scientific">Cyclostephanos tholiformis</name>
    <dbReference type="NCBI Taxonomy" id="382380"/>
    <lineage>
        <taxon>Eukaryota</taxon>
        <taxon>Sar</taxon>
        <taxon>Stramenopiles</taxon>
        <taxon>Ochrophyta</taxon>
        <taxon>Bacillariophyta</taxon>
        <taxon>Coscinodiscophyceae</taxon>
        <taxon>Thalassiosirophycidae</taxon>
        <taxon>Stephanodiscales</taxon>
        <taxon>Stephanodiscaceae</taxon>
        <taxon>Cyclostephanos</taxon>
    </lineage>
</organism>
<dbReference type="AlphaFoldDB" id="A0ABD3RYS9"/>
<dbReference type="EMBL" id="JALLPB020000106">
    <property type="protein sequence ID" value="KAL3817368.1"/>
    <property type="molecule type" value="Genomic_DNA"/>
</dbReference>
<sequence length="286" mass="32273">MEFGGRVDFYLMADGGNNVDFWTETLTNLTTGTTTAGAVGPDGGGIGGGWKGKFLVHLGSATRDVDDCDPDAYLRTRESLSASLVPAYSLPGNNDYPLCDSPVNGFELYMDRMTNINLAYWDVPKEYDVKRQASRQENFSFLYRRILFVGLNMVSNIADEWETSIRLQDNIEWVIENVEAYWENVDVLFLMGYGRLLATENIPFYDAIVSKANSEWSDRLIVYARRASMMDTDIVGGNENFIELRVGAEWPIMEVSVRTRGKDAPIMEYREALLAGEEDDDHEEDV</sequence>
<name>A0ABD3RYS9_9STRA</name>
<dbReference type="InterPro" id="IPR029052">
    <property type="entry name" value="Metallo-depent_PP-like"/>
</dbReference>
<evidence type="ECO:0000313" key="2">
    <source>
        <dbReference type="Proteomes" id="UP001530377"/>
    </source>
</evidence>
<protein>
    <submittedName>
        <fullName evidence="1">Uncharacterized protein</fullName>
    </submittedName>
</protein>
<evidence type="ECO:0000313" key="1">
    <source>
        <dbReference type="EMBL" id="KAL3817368.1"/>
    </source>
</evidence>
<reference evidence="1 2" key="1">
    <citation type="submission" date="2024-10" db="EMBL/GenBank/DDBJ databases">
        <title>Updated reference genomes for cyclostephanoid diatoms.</title>
        <authorList>
            <person name="Roberts W.R."/>
            <person name="Alverson A.J."/>
        </authorList>
    </citation>
    <scope>NUCLEOTIDE SEQUENCE [LARGE SCALE GENOMIC DNA]</scope>
    <source>
        <strain evidence="1 2">AJA228-03</strain>
    </source>
</reference>
<proteinExistence type="predicted"/>
<comment type="caution">
    <text evidence="1">The sequence shown here is derived from an EMBL/GenBank/DDBJ whole genome shotgun (WGS) entry which is preliminary data.</text>
</comment>
<keyword evidence="2" id="KW-1185">Reference proteome</keyword>
<gene>
    <name evidence="1" type="ORF">ACHAXA_005003</name>
</gene>
<accession>A0ABD3RYS9</accession>